<feature type="transmembrane region" description="Helical" evidence="1">
    <location>
        <begin position="23"/>
        <end position="41"/>
    </location>
</feature>
<comment type="caution">
    <text evidence="2">The sequence shown here is derived from an EMBL/GenBank/DDBJ whole genome shotgun (WGS) entry which is preliminary data.</text>
</comment>
<protein>
    <submittedName>
        <fullName evidence="2">Uncharacterized protein</fullName>
    </submittedName>
</protein>
<feature type="transmembrane region" description="Helical" evidence="1">
    <location>
        <begin position="47"/>
        <end position="66"/>
    </location>
</feature>
<keyword evidence="1" id="KW-0472">Membrane</keyword>
<reference evidence="2 3" key="1">
    <citation type="submission" date="2017-01" db="EMBL/GenBank/DDBJ databases">
        <authorList>
            <person name="Varghese N."/>
            <person name="Submissions S."/>
        </authorList>
    </citation>
    <scope>NUCLEOTIDE SEQUENCE [LARGE SCALE GENOMIC DNA]</scope>
    <source>
        <strain evidence="2 3">RUG2-6</strain>
    </source>
</reference>
<keyword evidence="1" id="KW-0812">Transmembrane</keyword>
<dbReference type="EMBL" id="FTMX01000006">
    <property type="protein sequence ID" value="SIR85583.1"/>
    <property type="molecule type" value="Genomic_DNA"/>
</dbReference>
<evidence type="ECO:0000313" key="3">
    <source>
        <dbReference type="Proteomes" id="UP000185829"/>
    </source>
</evidence>
<accession>A0A9X8RC53</accession>
<organism evidence="2 3">
    <name type="scientific">Peribacillus simplex</name>
    <dbReference type="NCBI Taxonomy" id="1478"/>
    <lineage>
        <taxon>Bacteria</taxon>
        <taxon>Bacillati</taxon>
        <taxon>Bacillota</taxon>
        <taxon>Bacilli</taxon>
        <taxon>Bacillales</taxon>
        <taxon>Bacillaceae</taxon>
        <taxon>Peribacillus</taxon>
    </lineage>
</organism>
<dbReference type="Proteomes" id="UP000185829">
    <property type="component" value="Unassembled WGS sequence"/>
</dbReference>
<proteinExistence type="predicted"/>
<name>A0A9X8RC53_9BACI</name>
<keyword evidence="1" id="KW-1133">Transmembrane helix</keyword>
<dbReference type="AlphaFoldDB" id="A0A9X8RC53"/>
<evidence type="ECO:0000313" key="2">
    <source>
        <dbReference type="EMBL" id="SIR85583.1"/>
    </source>
</evidence>
<dbReference type="RefSeq" id="WP_076370256.1">
    <property type="nucleotide sequence ID" value="NZ_FTMX01000006.1"/>
</dbReference>
<sequence length="76" mass="8967">MGSVFEKIMGLFFEKRKQSKKDVFLLIFLFGLPIISMVEFITDKDLFWLTNIVLIAIIVLSAFIYFEGKRNRENDK</sequence>
<gene>
    <name evidence="2" type="ORF">SAMN05878482_106200</name>
</gene>
<evidence type="ECO:0000256" key="1">
    <source>
        <dbReference type="SAM" id="Phobius"/>
    </source>
</evidence>